<dbReference type="InterPro" id="IPR017972">
    <property type="entry name" value="Cyt_P450_CS"/>
</dbReference>
<evidence type="ECO:0000256" key="6">
    <source>
        <dbReference type="ARBA" id="ARBA00023033"/>
    </source>
</evidence>
<gene>
    <name evidence="7" type="ORF">METZ01_LOCUS40645</name>
</gene>
<dbReference type="GO" id="GO:0020037">
    <property type="term" value="F:heme binding"/>
    <property type="evidence" value="ECO:0007669"/>
    <property type="project" value="InterPro"/>
</dbReference>
<dbReference type="Gene3D" id="1.10.630.10">
    <property type="entry name" value="Cytochrome P450"/>
    <property type="match status" value="1"/>
</dbReference>
<accession>A0A381R7T8</accession>
<keyword evidence="5" id="KW-0408">Iron</keyword>
<evidence type="ECO:0000256" key="2">
    <source>
        <dbReference type="ARBA" id="ARBA00022617"/>
    </source>
</evidence>
<dbReference type="PRINTS" id="PR00385">
    <property type="entry name" value="P450"/>
</dbReference>
<dbReference type="PANTHER" id="PTHR24291">
    <property type="entry name" value="CYTOCHROME P450 FAMILY 4"/>
    <property type="match status" value="1"/>
</dbReference>
<comment type="similarity">
    <text evidence="1">Belongs to the cytochrome P450 family.</text>
</comment>
<dbReference type="Pfam" id="PF00067">
    <property type="entry name" value="p450"/>
    <property type="match status" value="1"/>
</dbReference>
<dbReference type="InterPro" id="IPR002401">
    <property type="entry name" value="Cyt_P450_E_grp-I"/>
</dbReference>
<dbReference type="PROSITE" id="PS00086">
    <property type="entry name" value="CYTOCHROME_P450"/>
    <property type="match status" value="1"/>
</dbReference>
<dbReference type="GO" id="GO:0016705">
    <property type="term" value="F:oxidoreductase activity, acting on paired donors, with incorporation or reduction of molecular oxygen"/>
    <property type="evidence" value="ECO:0007669"/>
    <property type="project" value="InterPro"/>
</dbReference>
<dbReference type="PRINTS" id="PR00463">
    <property type="entry name" value="EP450I"/>
</dbReference>
<evidence type="ECO:0008006" key="8">
    <source>
        <dbReference type="Google" id="ProtNLM"/>
    </source>
</evidence>
<keyword evidence="3" id="KW-0479">Metal-binding</keyword>
<feature type="non-terminal residue" evidence="7">
    <location>
        <position position="1"/>
    </location>
</feature>
<sequence>VPAPPTHLARGLLGSLPHFRRDPLGLLLRSLRDYGDVVRFRMFTWSLILVAHPQHVRRVLQEHAANYNKQTRGFQVLRTFLREGLLTSEGEHWLRQRRILQPGFHHDRIAGFGTTMTRATEDLVDRWLRAGTDTVDITADMMRLTLRIVGETLLSADVSQESDRVGRALHVAVHAANDAIGQVIAPPAWWPSQRNRALRDALQTLDAVILDIISARRRADEPTDDLLSMLMQARDENTGLGMSDAQLRDEAMTIFLAGHETTAIALGWTWHLLATHPDVRQRVEEEVDAVLGQRQPMVTDLQQLSYIEQVVKESMRIYPPAWAISRCAIKDDVIGGFRVPAGSTILISPYVTHRHPEFWSDPERFDPDRFDPTRSVERPPFAHFPFGGGPRQCIGNSFAMMELVLVVATITQRCRLDLPPGGNVVGTQPSITLRPAESIRMHVSAR</sequence>
<keyword evidence="6" id="KW-0503">Monooxygenase</keyword>
<dbReference type="EMBL" id="UINC01001740">
    <property type="protein sequence ID" value="SUZ87791.1"/>
    <property type="molecule type" value="Genomic_DNA"/>
</dbReference>
<evidence type="ECO:0000256" key="3">
    <source>
        <dbReference type="ARBA" id="ARBA00022723"/>
    </source>
</evidence>
<evidence type="ECO:0000313" key="7">
    <source>
        <dbReference type="EMBL" id="SUZ87791.1"/>
    </source>
</evidence>
<dbReference type="InterPro" id="IPR050196">
    <property type="entry name" value="Cytochrome_P450_Monoox"/>
</dbReference>
<protein>
    <recommendedName>
        <fullName evidence="8">Cytochrome P450</fullName>
    </recommendedName>
</protein>
<dbReference type="AlphaFoldDB" id="A0A381R7T8"/>
<reference evidence="7" key="1">
    <citation type="submission" date="2018-05" db="EMBL/GenBank/DDBJ databases">
        <authorList>
            <person name="Lanie J.A."/>
            <person name="Ng W.-L."/>
            <person name="Kazmierczak K.M."/>
            <person name="Andrzejewski T.M."/>
            <person name="Davidsen T.M."/>
            <person name="Wayne K.J."/>
            <person name="Tettelin H."/>
            <person name="Glass J.I."/>
            <person name="Rusch D."/>
            <person name="Podicherti R."/>
            <person name="Tsui H.-C.T."/>
            <person name="Winkler M.E."/>
        </authorList>
    </citation>
    <scope>NUCLEOTIDE SEQUENCE</scope>
</reference>
<dbReference type="CDD" id="cd20620">
    <property type="entry name" value="CYP132-like"/>
    <property type="match status" value="1"/>
</dbReference>
<name>A0A381R7T8_9ZZZZ</name>
<dbReference type="PANTHER" id="PTHR24291:SF50">
    <property type="entry name" value="BIFUNCTIONAL ALBAFLAVENONE MONOOXYGENASE_TERPENE SYNTHASE"/>
    <property type="match status" value="1"/>
</dbReference>
<keyword evidence="2" id="KW-0349">Heme</keyword>
<proteinExistence type="inferred from homology"/>
<dbReference type="InterPro" id="IPR001128">
    <property type="entry name" value="Cyt_P450"/>
</dbReference>
<evidence type="ECO:0000256" key="5">
    <source>
        <dbReference type="ARBA" id="ARBA00023004"/>
    </source>
</evidence>
<evidence type="ECO:0000256" key="1">
    <source>
        <dbReference type="ARBA" id="ARBA00010617"/>
    </source>
</evidence>
<dbReference type="SUPFAM" id="SSF48264">
    <property type="entry name" value="Cytochrome P450"/>
    <property type="match status" value="1"/>
</dbReference>
<keyword evidence="4" id="KW-0560">Oxidoreductase</keyword>
<dbReference type="GO" id="GO:0004497">
    <property type="term" value="F:monooxygenase activity"/>
    <property type="evidence" value="ECO:0007669"/>
    <property type="project" value="UniProtKB-KW"/>
</dbReference>
<organism evidence="7">
    <name type="scientific">marine metagenome</name>
    <dbReference type="NCBI Taxonomy" id="408172"/>
    <lineage>
        <taxon>unclassified sequences</taxon>
        <taxon>metagenomes</taxon>
        <taxon>ecological metagenomes</taxon>
    </lineage>
</organism>
<dbReference type="GO" id="GO:0005506">
    <property type="term" value="F:iron ion binding"/>
    <property type="evidence" value="ECO:0007669"/>
    <property type="project" value="InterPro"/>
</dbReference>
<dbReference type="InterPro" id="IPR036396">
    <property type="entry name" value="Cyt_P450_sf"/>
</dbReference>
<evidence type="ECO:0000256" key="4">
    <source>
        <dbReference type="ARBA" id="ARBA00023002"/>
    </source>
</evidence>